<feature type="region of interest" description="Disordered" evidence="1">
    <location>
        <begin position="1"/>
        <end position="20"/>
    </location>
</feature>
<accession>A0A1Z4LPF4</accession>
<evidence type="ECO:0000313" key="2">
    <source>
        <dbReference type="EMBL" id="BAY83101.1"/>
    </source>
</evidence>
<dbReference type="EMBL" id="AP018227">
    <property type="protein sequence ID" value="BAY83101.1"/>
    <property type="molecule type" value="Genomic_DNA"/>
</dbReference>
<dbReference type="OrthoDB" id="9797478at2"/>
<protein>
    <submittedName>
        <fullName evidence="2">Putative transcriptional regulator</fullName>
    </submittedName>
</protein>
<reference evidence="2 3" key="1">
    <citation type="submission" date="2017-06" db="EMBL/GenBank/DDBJ databases">
        <title>Genome sequencing of cyanobaciteial culture collection at National Institute for Environmental Studies (NIES).</title>
        <authorList>
            <person name="Hirose Y."/>
            <person name="Shimura Y."/>
            <person name="Fujisawa T."/>
            <person name="Nakamura Y."/>
            <person name="Kawachi M."/>
        </authorList>
    </citation>
    <scope>NUCLEOTIDE SEQUENCE [LARGE SCALE GENOMIC DNA]</scope>
    <source>
        <strain evidence="2 3">NIES-267</strain>
    </source>
</reference>
<keyword evidence="3" id="KW-1185">Reference proteome</keyword>
<organism evidence="2 3">
    <name type="scientific">Calothrix parasitica NIES-267</name>
    <dbReference type="NCBI Taxonomy" id="1973488"/>
    <lineage>
        <taxon>Bacteria</taxon>
        <taxon>Bacillati</taxon>
        <taxon>Cyanobacteriota</taxon>
        <taxon>Cyanophyceae</taxon>
        <taxon>Nostocales</taxon>
        <taxon>Calotrichaceae</taxon>
        <taxon>Calothrix</taxon>
    </lineage>
</organism>
<gene>
    <name evidence="2" type="ORF">NIES267_25870</name>
</gene>
<dbReference type="Proteomes" id="UP000218418">
    <property type="component" value="Chromosome"/>
</dbReference>
<evidence type="ECO:0000256" key="1">
    <source>
        <dbReference type="SAM" id="MobiDB-lite"/>
    </source>
</evidence>
<name>A0A1Z4LPF4_9CYAN</name>
<evidence type="ECO:0000313" key="3">
    <source>
        <dbReference type="Proteomes" id="UP000218418"/>
    </source>
</evidence>
<sequence length="106" mass="12151">MKTKPFSNLRKRMTPERRAKNKTRAQLMLLHLTLLELQKSLNSTEDNSQTNLISFEDAISELGNQLENQEDIQISTLMECIKALGGNLKIVADFPDKKEVMLSQFQ</sequence>
<dbReference type="AlphaFoldDB" id="A0A1Z4LPF4"/>
<proteinExistence type="predicted"/>